<feature type="coiled-coil region" evidence="1">
    <location>
        <begin position="6"/>
        <end position="70"/>
    </location>
</feature>
<dbReference type="InterPro" id="IPR003615">
    <property type="entry name" value="HNH_nuc"/>
</dbReference>
<keyword evidence="4" id="KW-1185">Reference proteome</keyword>
<gene>
    <name evidence="3" type="ORF">FN846DRAFT_773514</name>
</gene>
<dbReference type="InParanoid" id="A0A5J5F632"/>
<evidence type="ECO:0000259" key="2">
    <source>
        <dbReference type="Pfam" id="PF13391"/>
    </source>
</evidence>
<evidence type="ECO:0000313" key="4">
    <source>
        <dbReference type="Proteomes" id="UP000326924"/>
    </source>
</evidence>
<dbReference type="AlphaFoldDB" id="A0A5J5F632"/>
<dbReference type="OrthoDB" id="2142759at2759"/>
<reference evidence="3 4" key="1">
    <citation type="submission" date="2019-09" db="EMBL/GenBank/DDBJ databases">
        <title>Draft genome of the ectomycorrhizal ascomycete Sphaerosporella brunnea.</title>
        <authorList>
            <consortium name="DOE Joint Genome Institute"/>
            <person name="Benucci G.M."/>
            <person name="Marozzi G."/>
            <person name="Antonielli L."/>
            <person name="Sanchez S."/>
            <person name="Marco P."/>
            <person name="Wang X."/>
            <person name="Falini L.B."/>
            <person name="Barry K."/>
            <person name="Haridas S."/>
            <person name="Lipzen A."/>
            <person name="Labutti K."/>
            <person name="Grigoriev I.V."/>
            <person name="Murat C."/>
            <person name="Martin F."/>
            <person name="Albertini E."/>
            <person name="Donnini D."/>
            <person name="Bonito G."/>
        </authorList>
    </citation>
    <scope>NUCLEOTIDE SEQUENCE [LARGE SCALE GENOMIC DNA]</scope>
    <source>
        <strain evidence="3 4">Sb_GMNB300</strain>
    </source>
</reference>
<dbReference type="EMBL" id="VXIS01000028">
    <property type="protein sequence ID" value="KAA8912118.1"/>
    <property type="molecule type" value="Genomic_DNA"/>
</dbReference>
<feature type="domain" description="HNH nuclease" evidence="2">
    <location>
        <begin position="95"/>
        <end position="182"/>
    </location>
</feature>
<dbReference type="Proteomes" id="UP000326924">
    <property type="component" value="Unassembled WGS sequence"/>
</dbReference>
<protein>
    <recommendedName>
        <fullName evidence="2">HNH nuclease domain-containing protein</fullName>
    </recommendedName>
</protein>
<organism evidence="3 4">
    <name type="scientific">Sphaerosporella brunnea</name>
    <dbReference type="NCBI Taxonomy" id="1250544"/>
    <lineage>
        <taxon>Eukaryota</taxon>
        <taxon>Fungi</taxon>
        <taxon>Dikarya</taxon>
        <taxon>Ascomycota</taxon>
        <taxon>Pezizomycotina</taxon>
        <taxon>Pezizomycetes</taxon>
        <taxon>Pezizales</taxon>
        <taxon>Pyronemataceae</taxon>
        <taxon>Sphaerosporella</taxon>
    </lineage>
</organism>
<dbReference type="Pfam" id="PF13391">
    <property type="entry name" value="HNH_2"/>
    <property type="match status" value="1"/>
</dbReference>
<comment type="caution">
    <text evidence="3">The sequence shown here is derived from an EMBL/GenBank/DDBJ whole genome shotgun (WGS) entry which is preliminary data.</text>
</comment>
<evidence type="ECO:0000313" key="3">
    <source>
        <dbReference type="EMBL" id="KAA8912118.1"/>
    </source>
</evidence>
<name>A0A5J5F632_9PEZI</name>
<sequence length="268" mass="30608">MEARILDALESVKEDLRSFKEEVREQFEEVREEVRERSSALQTQVSSITYHLIEEQYECTQEELDRCNRLGTQGIILTTRTPAFRALVEARNPRCLLSGACNHPQDLTRLKGELTGPGIEAAHIVPLGRPDLWSEAMVSAVRSSRSSRVLRNAPYVDNNCVENGVMLRADLHKMFDRFFWSVHPSTRVVVAFVPIPELMAYHGMKVDRSPPGFPPGKIWQWHWEQSVIRCLRAAAEGNPEDKYYDNEPAVETIATVTVRPYSCSTRNH</sequence>
<accession>A0A5J5F632</accession>
<keyword evidence="1" id="KW-0175">Coiled coil</keyword>
<proteinExistence type="predicted"/>
<evidence type="ECO:0000256" key="1">
    <source>
        <dbReference type="SAM" id="Coils"/>
    </source>
</evidence>